<sequence length="168" mass="18428">MTPENTPSPAIDASGLVALRNNLALSSEAMASTLGLSDEQLVAIEAGQQPISDSVAAIASYLLIPQLLQQQGFPQFTMGDDARVENKHAIDYVYHNWYPRFIGMMTQSEAIAEDSTHIAINDDEALVIVTWIDSPMAVEYQQLESILLEAAKQLQAYYQDIDLNLNGV</sequence>
<dbReference type="AlphaFoldDB" id="A0A3N2DK99"/>
<evidence type="ECO:0000313" key="1">
    <source>
        <dbReference type="EMBL" id="ROS00226.1"/>
    </source>
</evidence>
<name>A0A3N2DK99_9GAMM</name>
<organism evidence="1 2">
    <name type="scientific">Sinobacterium caligoides</name>
    <dbReference type="NCBI Taxonomy" id="933926"/>
    <lineage>
        <taxon>Bacteria</taxon>
        <taxon>Pseudomonadati</taxon>
        <taxon>Pseudomonadota</taxon>
        <taxon>Gammaproteobacteria</taxon>
        <taxon>Cellvibrionales</taxon>
        <taxon>Spongiibacteraceae</taxon>
        <taxon>Sinobacterium</taxon>
    </lineage>
</organism>
<evidence type="ECO:0000313" key="2">
    <source>
        <dbReference type="Proteomes" id="UP000275394"/>
    </source>
</evidence>
<dbReference type="RefSeq" id="WP_148059419.1">
    <property type="nucleotide sequence ID" value="NZ_RKHR01000005.1"/>
</dbReference>
<keyword evidence="2" id="KW-1185">Reference proteome</keyword>
<comment type="caution">
    <text evidence="1">The sequence shown here is derived from an EMBL/GenBank/DDBJ whole genome shotgun (WGS) entry which is preliminary data.</text>
</comment>
<accession>A0A3N2DK99</accession>
<dbReference type="Proteomes" id="UP000275394">
    <property type="component" value="Unassembled WGS sequence"/>
</dbReference>
<proteinExistence type="predicted"/>
<gene>
    <name evidence="1" type="ORF">EDC56_2864</name>
</gene>
<protein>
    <submittedName>
        <fullName evidence="1">Uncharacterized protein</fullName>
    </submittedName>
</protein>
<reference evidence="1 2" key="1">
    <citation type="submission" date="2018-11" db="EMBL/GenBank/DDBJ databases">
        <title>Genomic Encyclopedia of Type Strains, Phase IV (KMG-IV): sequencing the most valuable type-strain genomes for metagenomic binning, comparative biology and taxonomic classification.</title>
        <authorList>
            <person name="Goeker M."/>
        </authorList>
    </citation>
    <scope>NUCLEOTIDE SEQUENCE [LARGE SCALE GENOMIC DNA]</scope>
    <source>
        <strain evidence="1 2">DSM 100316</strain>
    </source>
</reference>
<dbReference type="EMBL" id="RKHR01000005">
    <property type="protein sequence ID" value="ROS00226.1"/>
    <property type="molecule type" value="Genomic_DNA"/>
</dbReference>